<dbReference type="eggNOG" id="COG0830">
    <property type="taxonomic scope" value="Bacteria"/>
</dbReference>
<comment type="subcellular location">
    <subcellularLocation>
        <location evidence="3">Cytoplasm</location>
    </subcellularLocation>
</comment>
<dbReference type="PANTHER" id="PTHR33620:SF1">
    <property type="entry name" value="UREASE ACCESSORY PROTEIN F"/>
    <property type="match status" value="1"/>
</dbReference>
<evidence type="ECO:0000256" key="2">
    <source>
        <dbReference type="ARBA" id="ARBA00023186"/>
    </source>
</evidence>
<evidence type="ECO:0000256" key="1">
    <source>
        <dbReference type="ARBA" id="ARBA00022988"/>
    </source>
</evidence>
<dbReference type="EMBL" id="CYRX01000005">
    <property type="protein sequence ID" value="CUH58803.1"/>
    <property type="molecule type" value="Genomic_DNA"/>
</dbReference>
<dbReference type="AlphaFoldDB" id="A0A0P1FFX0"/>
<proteinExistence type="inferred from homology"/>
<sequence length="227" mass="24113">MAAPTATTIPTSTGRSPMTTDATLTLAQWFSPAYPVGAFAYSHGLETAIEGGLVHDAESLRAWITPVLTHGSGRNDALFLAAAFHGDPAQADDLCRAFASSAERVMETTQQGAAFAATTRAIWPIDLPDYAYPVAVGRAAHLLDLPLELTTQYYLQAFASTLVSVGIRLIPLGQTQGHALIHALSPLCKTIATDTAQGDLDALSGTAFLADIHAMQHETLYSRTFRT</sequence>
<name>A0A0P1FFX0_9RHOB</name>
<comment type="function">
    <text evidence="3">Required for maturation of urease via the functional incorporation of the urease nickel metallocenter.</text>
</comment>
<protein>
    <recommendedName>
        <fullName evidence="3">Urease accessory protein UreF</fullName>
    </recommendedName>
</protein>
<dbReference type="Pfam" id="PF01730">
    <property type="entry name" value="UreF"/>
    <property type="match status" value="1"/>
</dbReference>
<dbReference type="Gene3D" id="1.10.4190.10">
    <property type="entry name" value="Urease accessory protein UreF"/>
    <property type="match status" value="1"/>
</dbReference>
<organism evidence="4 5">
    <name type="scientific">Thalassobacter stenotrophicus</name>
    <dbReference type="NCBI Taxonomy" id="266809"/>
    <lineage>
        <taxon>Bacteria</taxon>
        <taxon>Pseudomonadati</taxon>
        <taxon>Pseudomonadota</taxon>
        <taxon>Alphaproteobacteria</taxon>
        <taxon>Rhodobacterales</taxon>
        <taxon>Roseobacteraceae</taxon>
        <taxon>Thalassobacter</taxon>
    </lineage>
</organism>
<dbReference type="STRING" id="266809.PM03_06650"/>
<evidence type="ECO:0000313" key="4">
    <source>
        <dbReference type="EMBL" id="CUH58803.1"/>
    </source>
</evidence>
<comment type="subunit">
    <text evidence="3">UreD, UreF and UreG form a complex that acts as a GTP-hydrolysis-dependent molecular chaperone, activating the urease apoprotein by helping to assemble the nickel containing metallocenter of UreC. The UreE protein probably delivers the nickel.</text>
</comment>
<keyword evidence="3" id="KW-0963">Cytoplasm</keyword>
<reference evidence="4 5" key="1">
    <citation type="submission" date="2015-09" db="EMBL/GenBank/DDBJ databases">
        <authorList>
            <consortium name="Swine Surveillance"/>
        </authorList>
    </citation>
    <scope>NUCLEOTIDE SEQUENCE [LARGE SCALE GENOMIC DNA]</scope>
    <source>
        <strain evidence="4 5">CECT 5294</strain>
    </source>
</reference>
<dbReference type="InterPro" id="IPR038277">
    <property type="entry name" value="UreF_sf"/>
</dbReference>
<gene>
    <name evidence="3 4" type="primary">ureF</name>
    <name evidence="4" type="ORF">THS5294_00081</name>
</gene>
<dbReference type="HAMAP" id="MF_01385">
    <property type="entry name" value="UreF"/>
    <property type="match status" value="1"/>
</dbReference>
<dbReference type="Proteomes" id="UP000051298">
    <property type="component" value="Unassembled WGS sequence"/>
</dbReference>
<dbReference type="PANTHER" id="PTHR33620">
    <property type="entry name" value="UREASE ACCESSORY PROTEIN F"/>
    <property type="match status" value="1"/>
</dbReference>
<keyword evidence="1 3" id="KW-0996">Nickel insertion</keyword>
<accession>A0A0P1FFX0</accession>
<dbReference type="GO" id="GO:0005737">
    <property type="term" value="C:cytoplasm"/>
    <property type="evidence" value="ECO:0007669"/>
    <property type="project" value="UniProtKB-SubCell"/>
</dbReference>
<dbReference type="PIRSF" id="PIRSF009467">
    <property type="entry name" value="Ureas_acces_UreF"/>
    <property type="match status" value="1"/>
</dbReference>
<keyword evidence="2 3" id="KW-0143">Chaperone</keyword>
<dbReference type="GO" id="GO:0016151">
    <property type="term" value="F:nickel cation binding"/>
    <property type="evidence" value="ECO:0007669"/>
    <property type="project" value="UniProtKB-UniRule"/>
</dbReference>
<evidence type="ECO:0000313" key="5">
    <source>
        <dbReference type="Proteomes" id="UP000051298"/>
    </source>
</evidence>
<comment type="similarity">
    <text evidence="3">Belongs to the UreF family.</text>
</comment>
<dbReference type="InterPro" id="IPR002639">
    <property type="entry name" value="UreF"/>
</dbReference>
<evidence type="ECO:0000256" key="3">
    <source>
        <dbReference type="HAMAP-Rule" id="MF_01385"/>
    </source>
</evidence>